<accession>A0A9P6CUP6</accession>
<keyword evidence="3" id="KW-1185">Reference proteome</keyword>
<proteinExistence type="predicted"/>
<dbReference type="SUPFAM" id="SSF81383">
    <property type="entry name" value="F-box domain"/>
    <property type="match status" value="1"/>
</dbReference>
<dbReference type="InterPro" id="IPR036047">
    <property type="entry name" value="F-box-like_dom_sf"/>
</dbReference>
<feature type="domain" description="F-box" evidence="1">
    <location>
        <begin position="44"/>
        <end position="97"/>
    </location>
</feature>
<dbReference type="Proteomes" id="UP000807469">
    <property type="component" value="Unassembled WGS sequence"/>
</dbReference>
<dbReference type="Pfam" id="PF12937">
    <property type="entry name" value="F-box-like"/>
    <property type="match status" value="1"/>
</dbReference>
<evidence type="ECO:0000259" key="1">
    <source>
        <dbReference type="Pfam" id="PF12937"/>
    </source>
</evidence>
<comment type="caution">
    <text evidence="2">The sequence shown here is derived from an EMBL/GenBank/DDBJ whole genome shotgun (WGS) entry which is preliminary data.</text>
</comment>
<dbReference type="OrthoDB" id="2884925at2759"/>
<dbReference type="AlphaFoldDB" id="A0A9P6CUP6"/>
<organism evidence="2 3">
    <name type="scientific">Pholiota conissans</name>
    <dbReference type="NCBI Taxonomy" id="109636"/>
    <lineage>
        <taxon>Eukaryota</taxon>
        <taxon>Fungi</taxon>
        <taxon>Dikarya</taxon>
        <taxon>Basidiomycota</taxon>
        <taxon>Agaricomycotina</taxon>
        <taxon>Agaricomycetes</taxon>
        <taxon>Agaricomycetidae</taxon>
        <taxon>Agaricales</taxon>
        <taxon>Agaricineae</taxon>
        <taxon>Strophariaceae</taxon>
        <taxon>Pholiota</taxon>
    </lineage>
</organism>
<dbReference type="EMBL" id="MU155188">
    <property type="protein sequence ID" value="KAF9480801.1"/>
    <property type="molecule type" value="Genomic_DNA"/>
</dbReference>
<sequence length="122" mass="14150">MNTALPFEEHILRADTVQSIDKAIQRHQEHILSLRRRRNGLIPISILPPEIFCAIFMIVRTNCAKMDSKTDKRAWVELTHVCSHWRSIAISSPTLWALIDSSLLHDADRLYEVLRRSKEPPL</sequence>
<feature type="non-terminal residue" evidence="2">
    <location>
        <position position="122"/>
    </location>
</feature>
<dbReference type="InterPro" id="IPR001810">
    <property type="entry name" value="F-box_dom"/>
</dbReference>
<gene>
    <name evidence="2" type="ORF">BDN70DRAFT_977314</name>
</gene>
<reference evidence="2" key="1">
    <citation type="submission" date="2020-11" db="EMBL/GenBank/DDBJ databases">
        <authorList>
            <consortium name="DOE Joint Genome Institute"/>
            <person name="Ahrendt S."/>
            <person name="Riley R."/>
            <person name="Andreopoulos W."/>
            <person name="Labutti K."/>
            <person name="Pangilinan J."/>
            <person name="Ruiz-Duenas F.J."/>
            <person name="Barrasa J.M."/>
            <person name="Sanchez-Garcia M."/>
            <person name="Camarero S."/>
            <person name="Miyauchi S."/>
            <person name="Serrano A."/>
            <person name="Linde D."/>
            <person name="Babiker R."/>
            <person name="Drula E."/>
            <person name="Ayuso-Fernandez I."/>
            <person name="Pacheco R."/>
            <person name="Padilla G."/>
            <person name="Ferreira P."/>
            <person name="Barriuso J."/>
            <person name="Kellner H."/>
            <person name="Castanera R."/>
            <person name="Alfaro M."/>
            <person name="Ramirez L."/>
            <person name="Pisabarro A.G."/>
            <person name="Kuo A."/>
            <person name="Tritt A."/>
            <person name="Lipzen A."/>
            <person name="He G."/>
            <person name="Yan M."/>
            <person name="Ng V."/>
            <person name="Cullen D."/>
            <person name="Martin F."/>
            <person name="Rosso M.-N."/>
            <person name="Henrissat B."/>
            <person name="Hibbett D."/>
            <person name="Martinez A.T."/>
            <person name="Grigoriev I.V."/>
        </authorList>
    </citation>
    <scope>NUCLEOTIDE SEQUENCE</scope>
    <source>
        <strain evidence="2">CIRM-BRFM 674</strain>
    </source>
</reference>
<evidence type="ECO:0000313" key="3">
    <source>
        <dbReference type="Proteomes" id="UP000807469"/>
    </source>
</evidence>
<name>A0A9P6CUP6_9AGAR</name>
<evidence type="ECO:0000313" key="2">
    <source>
        <dbReference type="EMBL" id="KAF9480801.1"/>
    </source>
</evidence>
<protein>
    <recommendedName>
        <fullName evidence="1">F-box domain-containing protein</fullName>
    </recommendedName>
</protein>
<dbReference type="Gene3D" id="1.20.1280.50">
    <property type="match status" value="1"/>
</dbReference>